<reference evidence="9 10" key="1">
    <citation type="submission" date="2013-11" db="EMBL/GenBank/DDBJ databases">
        <title>Genome sequencing of Stegodyphus mimosarum.</title>
        <authorList>
            <person name="Bechsgaard J."/>
        </authorList>
    </citation>
    <scope>NUCLEOTIDE SEQUENCE [LARGE SCALE GENOMIC DNA]</scope>
</reference>
<keyword evidence="5 7" id="KW-1133">Transmembrane helix</keyword>
<evidence type="ECO:0000256" key="3">
    <source>
        <dbReference type="ARBA" id="ARBA00022448"/>
    </source>
</evidence>
<evidence type="ECO:0000313" key="9">
    <source>
        <dbReference type="EMBL" id="KFM60808.1"/>
    </source>
</evidence>
<dbReference type="Gene3D" id="1.20.1250.20">
    <property type="entry name" value="MFS general substrate transporter like domains"/>
    <property type="match status" value="1"/>
</dbReference>
<keyword evidence="3" id="KW-0813">Transport</keyword>
<dbReference type="Proteomes" id="UP000054359">
    <property type="component" value="Unassembled WGS sequence"/>
</dbReference>
<gene>
    <name evidence="9" type="ORF">X975_24633</name>
</gene>
<dbReference type="STRING" id="407821.A0A087T6R9"/>
<feature type="transmembrane region" description="Helical" evidence="7">
    <location>
        <begin position="239"/>
        <end position="263"/>
    </location>
</feature>
<sequence>MTWVIMEYLNNWRILIAAATIPVFLVIISLKWYPESARYYLVSNRHEEARKILERMAIMNGTQLPYGHLIEVSQCKRRGRFWDLLSKEYRKSTLLFWYIWLAVAFTYYGITLITPTIIQKGSLLASQDQNSTNFSYFDDLSQRVQCTQFTRQNYIDLLWSTAAEFPGLIIFTFLIEHCNRKVLLGASCAISGVLVFLLLLDTHKIVILLFLFGARAIILADFQLIFVMTTEAFPTSLRAIAMGSGSAFCRLGGMTIPYVAQVLVMENPIGAISLLGGSILLAAVATYYLPLETRGAEMKESHGVSNL</sequence>
<feature type="non-terminal residue" evidence="9">
    <location>
        <position position="307"/>
    </location>
</feature>
<keyword evidence="10" id="KW-1185">Reference proteome</keyword>
<dbReference type="InterPro" id="IPR005828">
    <property type="entry name" value="MFS_sugar_transport-like"/>
</dbReference>
<dbReference type="InterPro" id="IPR036259">
    <property type="entry name" value="MFS_trans_sf"/>
</dbReference>
<dbReference type="GO" id="GO:0016020">
    <property type="term" value="C:membrane"/>
    <property type="evidence" value="ECO:0007669"/>
    <property type="project" value="UniProtKB-SubCell"/>
</dbReference>
<evidence type="ECO:0000256" key="4">
    <source>
        <dbReference type="ARBA" id="ARBA00022692"/>
    </source>
</evidence>
<dbReference type="Pfam" id="PF00083">
    <property type="entry name" value="Sugar_tr"/>
    <property type="match status" value="1"/>
</dbReference>
<feature type="transmembrane region" description="Helical" evidence="7">
    <location>
        <begin position="157"/>
        <end position="175"/>
    </location>
</feature>
<name>A0A087T6R9_STEMI</name>
<dbReference type="AlphaFoldDB" id="A0A087T6R9"/>
<evidence type="ECO:0000256" key="6">
    <source>
        <dbReference type="ARBA" id="ARBA00023136"/>
    </source>
</evidence>
<dbReference type="EMBL" id="KK113694">
    <property type="protein sequence ID" value="KFM60808.1"/>
    <property type="molecule type" value="Genomic_DNA"/>
</dbReference>
<evidence type="ECO:0000259" key="8">
    <source>
        <dbReference type="PROSITE" id="PS50850"/>
    </source>
</evidence>
<organism evidence="9 10">
    <name type="scientific">Stegodyphus mimosarum</name>
    <name type="common">African social velvet spider</name>
    <dbReference type="NCBI Taxonomy" id="407821"/>
    <lineage>
        <taxon>Eukaryota</taxon>
        <taxon>Metazoa</taxon>
        <taxon>Ecdysozoa</taxon>
        <taxon>Arthropoda</taxon>
        <taxon>Chelicerata</taxon>
        <taxon>Arachnida</taxon>
        <taxon>Araneae</taxon>
        <taxon>Araneomorphae</taxon>
        <taxon>Entelegynae</taxon>
        <taxon>Eresoidea</taxon>
        <taxon>Eresidae</taxon>
        <taxon>Stegodyphus</taxon>
    </lineage>
</organism>
<feature type="transmembrane region" description="Helical" evidence="7">
    <location>
        <begin position="12"/>
        <end position="33"/>
    </location>
</feature>
<evidence type="ECO:0000256" key="5">
    <source>
        <dbReference type="ARBA" id="ARBA00022989"/>
    </source>
</evidence>
<dbReference type="InterPro" id="IPR020846">
    <property type="entry name" value="MFS_dom"/>
</dbReference>
<evidence type="ECO:0000256" key="2">
    <source>
        <dbReference type="ARBA" id="ARBA00008335"/>
    </source>
</evidence>
<dbReference type="OrthoDB" id="4139357at2759"/>
<feature type="domain" description="Major facilitator superfamily (MFS) profile" evidence="8">
    <location>
        <begin position="1"/>
        <end position="294"/>
    </location>
</feature>
<keyword evidence="4 7" id="KW-0812">Transmembrane</keyword>
<protein>
    <submittedName>
        <fullName evidence="9">Synaptic vesicle 2-related protein</fullName>
    </submittedName>
</protein>
<dbReference type="PANTHER" id="PTHR23511">
    <property type="entry name" value="SYNAPTIC VESICLE GLYCOPROTEIN 2"/>
    <property type="match status" value="1"/>
</dbReference>
<evidence type="ECO:0000313" key="10">
    <source>
        <dbReference type="Proteomes" id="UP000054359"/>
    </source>
</evidence>
<evidence type="ECO:0000256" key="1">
    <source>
        <dbReference type="ARBA" id="ARBA00004141"/>
    </source>
</evidence>
<keyword evidence="6 7" id="KW-0472">Membrane</keyword>
<evidence type="ECO:0000256" key="7">
    <source>
        <dbReference type="SAM" id="Phobius"/>
    </source>
</evidence>
<feature type="transmembrane region" description="Helical" evidence="7">
    <location>
        <begin position="269"/>
        <end position="289"/>
    </location>
</feature>
<proteinExistence type="inferred from homology"/>
<dbReference type="GO" id="GO:0022857">
    <property type="term" value="F:transmembrane transporter activity"/>
    <property type="evidence" value="ECO:0007669"/>
    <property type="project" value="InterPro"/>
</dbReference>
<dbReference type="SUPFAM" id="SSF103473">
    <property type="entry name" value="MFS general substrate transporter"/>
    <property type="match status" value="1"/>
</dbReference>
<feature type="transmembrane region" description="Helical" evidence="7">
    <location>
        <begin position="206"/>
        <end position="227"/>
    </location>
</feature>
<feature type="transmembrane region" description="Helical" evidence="7">
    <location>
        <begin position="95"/>
        <end position="118"/>
    </location>
</feature>
<comment type="subcellular location">
    <subcellularLocation>
        <location evidence="1">Membrane</location>
        <topology evidence="1">Multi-pass membrane protein</topology>
    </subcellularLocation>
</comment>
<accession>A0A087T6R9</accession>
<feature type="transmembrane region" description="Helical" evidence="7">
    <location>
        <begin position="182"/>
        <end position="200"/>
    </location>
</feature>
<dbReference type="OMA" id="RCIADEM"/>
<dbReference type="PROSITE" id="PS50850">
    <property type="entry name" value="MFS"/>
    <property type="match status" value="1"/>
</dbReference>
<dbReference type="PANTHER" id="PTHR23511:SF5">
    <property type="entry name" value="MAJOR FACILITATOR-TYPE TRANSPORTER HXNZ-RELATED"/>
    <property type="match status" value="1"/>
</dbReference>
<comment type="similarity">
    <text evidence="2">Belongs to the major facilitator superfamily.</text>
</comment>